<keyword evidence="6" id="KW-1185">Reference proteome</keyword>
<dbReference type="Pfam" id="PF00682">
    <property type="entry name" value="HMGL-like"/>
    <property type="match status" value="1"/>
</dbReference>
<evidence type="ECO:0000313" key="6">
    <source>
        <dbReference type="Proteomes" id="UP000199048"/>
    </source>
</evidence>
<dbReference type="GO" id="GO:0006552">
    <property type="term" value="P:L-leucine catabolic process"/>
    <property type="evidence" value="ECO:0007669"/>
    <property type="project" value="TreeGrafter"/>
</dbReference>
<dbReference type="Proteomes" id="UP000199048">
    <property type="component" value="Unassembled WGS sequence"/>
</dbReference>
<keyword evidence="3 5" id="KW-0456">Lyase</keyword>
<dbReference type="InterPro" id="IPR043594">
    <property type="entry name" value="HMGL"/>
</dbReference>
<evidence type="ECO:0000256" key="1">
    <source>
        <dbReference type="ARBA" id="ARBA00009405"/>
    </source>
</evidence>
<evidence type="ECO:0000259" key="4">
    <source>
        <dbReference type="PROSITE" id="PS50991"/>
    </source>
</evidence>
<dbReference type="RefSeq" id="WP_092043179.1">
    <property type="nucleotide sequence ID" value="NZ_FOTK01000021.1"/>
</dbReference>
<organism evidence="5 6">
    <name type="scientific">Methylobacterium pseudosasicola</name>
    <dbReference type="NCBI Taxonomy" id="582667"/>
    <lineage>
        <taxon>Bacteria</taxon>
        <taxon>Pseudomonadati</taxon>
        <taxon>Pseudomonadota</taxon>
        <taxon>Alphaproteobacteria</taxon>
        <taxon>Hyphomicrobiales</taxon>
        <taxon>Methylobacteriaceae</taxon>
        <taxon>Methylobacterium</taxon>
    </lineage>
</organism>
<evidence type="ECO:0000313" key="5">
    <source>
        <dbReference type="EMBL" id="SFM15653.1"/>
    </source>
</evidence>
<dbReference type="GO" id="GO:0046872">
    <property type="term" value="F:metal ion binding"/>
    <property type="evidence" value="ECO:0007669"/>
    <property type="project" value="UniProtKB-KW"/>
</dbReference>
<dbReference type="NCBIfam" id="NF004283">
    <property type="entry name" value="PRK05692.1"/>
    <property type="match status" value="1"/>
</dbReference>
<evidence type="ECO:0000256" key="3">
    <source>
        <dbReference type="ARBA" id="ARBA00023239"/>
    </source>
</evidence>
<dbReference type="OrthoDB" id="9784013at2"/>
<dbReference type="GO" id="GO:0004419">
    <property type="term" value="F:hydroxymethylglutaryl-CoA lyase activity"/>
    <property type="evidence" value="ECO:0007669"/>
    <property type="project" value="TreeGrafter"/>
</dbReference>
<dbReference type="STRING" id="582667.SAMN05192568_102118"/>
<dbReference type="SUPFAM" id="SSF51569">
    <property type="entry name" value="Aldolase"/>
    <property type="match status" value="1"/>
</dbReference>
<dbReference type="PANTHER" id="PTHR42738">
    <property type="entry name" value="HYDROXYMETHYLGLUTARYL-COA LYASE"/>
    <property type="match status" value="1"/>
</dbReference>
<dbReference type="Gene3D" id="3.20.20.70">
    <property type="entry name" value="Aldolase class I"/>
    <property type="match status" value="1"/>
</dbReference>
<gene>
    <name evidence="5" type="ORF">SAMN05192568_102118</name>
</gene>
<comment type="similarity">
    <text evidence="1">Belongs to the HMG-CoA lyase family.</text>
</comment>
<protein>
    <submittedName>
        <fullName evidence="5">Hydroxymethylglutaryl-CoA lyase</fullName>
    </submittedName>
</protein>
<dbReference type="EMBL" id="FOTK01000021">
    <property type="protein sequence ID" value="SFM15653.1"/>
    <property type="molecule type" value="Genomic_DNA"/>
</dbReference>
<dbReference type="PROSITE" id="PS50991">
    <property type="entry name" value="PYR_CT"/>
    <property type="match status" value="1"/>
</dbReference>
<dbReference type="InterPro" id="IPR013785">
    <property type="entry name" value="Aldolase_TIM"/>
</dbReference>
<accession>A0A1I4NKF6</accession>
<dbReference type="PANTHER" id="PTHR42738:SF7">
    <property type="entry name" value="HYDROXYMETHYLGLUTARYL-COA LYASE"/>
    <property type="match status" value="1"/>
</dbReference>
<feature type="domain" description="Pyruvate carboxyltransferase" evidence="4">
    <location>
        <begin position="2"/>
        <end position="270"/>
    </location>
</feature>
<keyword evidence="2" id="KW-0479">Metal-binding</keyword>
<name>A0A1I4NKF6_9HYPH</name>
<dbReference type="GO" id="GO:0046951">
    <property type="term" value="P:ketone body biosynthetic process"/>
    <property type="evidence" value="ECO:0007669"/>
    <property type="project" value="TreeGrafter"/>
</dbReference>
<dbReference type="InterPro" id="IPR000891">
    <property type="entry name" value="PYR_CT"/>
</dbReference>
<sequence>MVEIIEVGPRDGFQPIGPFIPTAEKIALIEDAFAAGLSQIEVTAFVSPQAIPQLADAAEVLQHALGIPGLEARVLVPNARGAERALAEGARYLVYVISASEAHNRNNVRRSVEDSIAAYADVVAGLPADVAVRLNLATAFDCPFDGIVREDLVVSRLESILTARENVEVGLCDTTGRANPRAVESLVRRCVERFGSGTRWAFHGHDTYGMGLANAYAAYSAGITVFDGAFGGLGGCPFAPGATGNTATEDLVYMFDSMGLQTGVELDALTTAAVHAAALPGAASGGRVRTARQASCA</sequence>
<evidence type="ECO:0000256" key="2">
    <source>
        <dbReference type="ARBA" id="ARBA00022723"/>
    </source>
</evidence>
<dbReference type="CDD" id="cd07938">
    <property type="entry name" value="DRE_TIM_HMGL"/>
    <property type="match status" value="1"/>
</dbReference>
<proteinExistence type="inferred from homology"/>
<dbReference type="AlphaFoldDB" id="A0A1I4NKF6"/>
<reference evidence="6" key="1">
    <citation type="submission" date="2016-10" db="EMBL/GenBank/DDBJ databases">
        <authorList>
            <person name="Varghese N."/>
            <person name="Submissions S."/>
        </authorList>
    </citation>
    <scope>NUCLEOTIDE SEQUENCE [LARGE SCALE GENOMIC DNA]</scope>
    <source>
        <strain evidence="6">BL36</strain>
    </source>
</reference>